<keyword evidence="1" id="KW-1133">Transmembrane helix</keyword>
<keyword evidence="1" id="KW-0472">Membrane</keyword>
<evidence type="ECO:0000313" key="2">
    <source>
        <dbReference type="EMBL" id="RNA41913.1"/>
    </source>
</evidence>
<sequence>MKNSGQLRMDQSPSFQPNKFELKFNKVTNFLEKIKAKNIRKKEEIAITGSSIWILFHFSKGVVKRLLNLELRKRFSRRCSSISMFRHLCMFTIDVLIGNFCSSGMIFWVEEDVMT</sequence>
<organism evidence="2 3">
    <name type="scientific">Brachionus plicatilis</name>
    <name type="common">Marine rotifer</name>
    <name type="synonym">Brachionus muelleri</name>
    <dbReference type="NCBI Taxonomy" id="10195"/>
    <lineage>
        <taxon>Eukaryota</taxon>
        <taxon>Metazoa</taxon>
        <taxon>Spiralia</taxon>
        <taxon>Gnathifera</taxon>
        <taxon>Rotifera</taxon>
        <taxon>Eurotatoria</taxon>
        <taxon>Monogononta</taxon>
        <taxon>Pseudotrocha</taxon>
        <taxon>Ploima</taxon>
        <taxon>Brachionidae</taxon>
        <taxon>Brachionus</taxon>
    </lineage>
</organism>
<evidence type="ECO:0000256" key="1">
    <source>
        <dbReference type="SAM" id="Phobius"/>
    </source>
</evidence>
<dbReference type="EMBL" id="REGN01000436">
    <property type="protein sequence ID" value="RNA41913.1"/>
    <property type="molecule type" value="Genomic_DNA"/>
</dbReference>
<gene>
    <name evidence="2" type="ORF">BpHYR1_018081</name>
</gene>
<evidence type="ECO:0000313" key="3">
    <source>
        <dbReference type="Proteomes" id="UP000276133"/>
    </source>
</evidence>
<comment type="caution">
    <text evidence="2">The sequence shown here is derived from an EMBL/GenBank/DDBJ whole genome shotgun (WGS) entry which is preliminary data.</text>
</comment>
<protein>
    <submittedName>
        <fullName evidence="2">Uncharacterized protein</fullName>
    </submittedName>
</protein>
<keyword evidence="3" id="KW-1185">Reference proteome</keyword>
<feature type="transmembrane region" description="Helical" evidence="1">
    <location>
        <begin position="88"/>
        <end position="109"/>
    </location>
</feature>
<dbReference type="Proteomes" id="UP000276133">
    <property type="component" value="Unassembled WGS sequence"/>
</dbReference>
<keyword evidence="1" id="KW-0812">Transmembrane</keyword>
<dbReference type="AlphaFoldDB" id="A0A3M7T1J3"/>
<reference evidence="2 3" key="1">
    <citation type="journal article" date="2018" name="Sci. Rep.">
        <title>Genomic signatures of local adaptation to the degree of environmental predictability in rotifers.</title>
        <authorList>
            <person name="Franch-Gras L."/>
            <person name="Hahn C."/>
            <person name="Garcia-Roger E.M."/>
            <person name="Carmona M.J."/>
            <person name="Serra M."/>
            <person name="Gomez A."/>
        </authorList>
    </citation>
    <scope>NUCLEOTIDE SEQUENCE [LARGE SCALE GENOMIC DNA]</scope>
    <source>
        <strain evidence="2">HYR1</strain>
    </source>
</reference>
<proteinExistence type="predicted"/>
<name>A0A3M7T1J3_BRAPC</name>
<accession>A0A3M7T1J3</accession>